<feature type="transmembrane region" description="Helical" evidence="7">
    <location>
        <begin position="410"/>
        <end position="434"/>
    </location>
</feature>
<gene>
    <name evidence="8" type="ORF">CLV63_11218</name>
</gene>
<feature type="transmembrane region" description="Helical" evidence="7">
    <location>
        <begin position="192"/>
        <end position="212"/>
    </location>
</feature>
<feature type="transmembrane region" description="Helical" evidence="7">
    <location>
        <begin position="257"/>
        <end position="278"/>
    </location>
</feature>
<comment type="caution">
    <text evidence="8">The sequence shown here is derived from an EMBL/GenBank/DDBJ whole genome shotgun (WGS) entry which is preliminary data.</text>
</comment>
<dbReference type="GO" id="GO:0015086">
    <property type="term" value="F:cadmium ion transmembrane transporter activity"/>
    <property type="evidence" value="ECO:0007669"/>
    <property type="project" value="TreeGrafter"/>
</dbReference>
<evidence type="ECO:0000256" key="1">
    <source>
        <dbReference type="ARBA" id="ARBA00004141"/>
    </source>
</evidence>
<evidence type="ECO:0000256" key="7">
    <source>
        <dbReference type="SAM" id="Phobius"/>
    </source>
</evidence>
<dbReference type="AlphaFoldDB" id="A0A2P8DG05"/>
<dbReference type="Proteomes" id="UP000240542">
    <property type="component" value="Unassembled WGS sequence"/>
</dbReference>
<name>A0A2P8DG05_9ACTN</name>
<feature type="transmembrane region" description="Helical" evidence="7">
    <location>
        <begin position="385"/>
        <end position="404"/>
    </location>
</feature>
<protein>
    <submittedName>
        <fullName evidence="8">NRAMP (Natural resistance-associated macrophage protein)-like metal ion transporter</fullName>
    </submittedName>
</protein>
<dbReference type="InterPro" id="IPR001046">
    <property type="entry name" value="NRAMP_fam"/>
</dbReference>
<keyword evidence="5 7" id="KW-0472">Membrane</keyword>
<feature type="transmembrane region" description="Helical" evidence="7">
    <location>
        <begin position="446"/>
        <end position="467"/>
    </location>
</feature>
<evidence type="ECO:0000313" key="9">
    <source>
        <dbReference type="Proteomes" id="UP000240542"/>
    </source>
</evidence>
<dbReference type="GO" id="GO:0005886">
    <property type="term" value="C:plasma membrane"/>
    <property type="evidence" value="ECO:0007669"/>
    <property type="project" value="TreeGrafter"/>
</dbReference>
<feature type="compositionally biased region" description="Basic and acidic residues" evidence="6">
    <location>
        <begin position="55"/>
        <end position="65"/>
    </location>
</feature>
<dbReference type="GO" id="GO:0034755">
    <property type="term" value="P:iron ion transmembrane transport"/>
    <property type="evidence" value="ECO:0007669"/>
    <property type="project" value="TreeGrafter"/>
</dbReference>
<sequence length="471" mass="48742">MPTVAPAPLVHTHGAPDGLGDNEVPDELRDDRGGEERSTMSDAVPARRTNGTPDQPRRMEPDRAGPRPIPRRGRGGRIMRLLALMGPAFVAGAWQFGPGNLASAVQAGSGFGYSLIWVIVVSTILMIAFTDMSVRIAIVSRGSVVETVKRTLGRPVGAAAGLGVFAITLMFAVGNAVGAGLGLSLVLGGSPVWWTLACTAVVATFLFTRGLYGVIEKVLLVMVAAMAVCFVVTAVLSRPDWNAAAAGMLPTVPPGTGLLLVALVGTNFSINAAFYTGYASRERGLRRDQYRQTTLADTIPGIVAPGIMTVLVIIASAAVLSGEQSAGLADLAGVLEPIAGQTGRIIFALGFFGAAFSSMLANATAGGTLLSDGLGGGDRVSSPRVRLGILAVLAFGALVTAAVGGSPIQLIIIAQALTVVVAPLLGLLLIILVNNHSLMDDLRNRWWHNTIAAIGLIAILATCYRLITSLL</sequence>
<feature type="transmembrane region" description="Helical" evidence="7">
    <location>
        <begin position="78"/>
        <end position="96"/>
    </location>
</feature>
<evidence type="ECO:0000313" key="8">
    <source>
        <dbReference type="EMBL" id="PSK96136.1"/>
    </source>
</evidence>
<dbReference type="NCBIfam" id="NF037982">
    <property type="entry name" value="Nramp_1"/>
    <property type="match status" value="1"/>
</dbReference>
<feature type="region of interest" description="Disordered" evidence="6">
    <location>
        <begin position="1"/>
        <end position="74"/>
    </location>
</feature>
<feature type="transmembrane region" description="Helical" evidence="7">
    <location>
        <begin position="116"/>
        <end position="138"/>
    </location>
</feature>
<keyword evidence="2" id="KW-0813">Transport</keyword>
<evidence type="ECO:0000256" key="5">
    <source>
        <dbReference type="ARBA" id="ARBA00023136"/>
    </source>
</evidence>
<feature type="transmembrane region" description="Helical" evidence="7">
    <location>
        <begin position="159"/>
        <end position="186"/>
    </location>
</feature>
<organism evidence="8 9">
    <name type="scientific">Murinocardiopsis flavida</name>
    <dbReference type="NCBI Taxonomy" id="645275"/>
    <lineage>
        <taxon>Bacteria</taxon>
        <taxon>Bacillati</taxon>
        <taxon>Actinomycetota</taxon>
        <taxon>Actinomycetes</taxon>
        <taxon>Streptosporangiales</taxon>
        <taxon>Nocardiopsidaceae</taxon>
        <taxon>Murinocardiopsis</taxon>
    </lineage>
</organism>
<evidence type="ECO:0000256" key="2">
    <source>
        <dbReference type="ARBA" id="ARBA00022448"/>
    </source>
</evidence>
<dbReference type="PANTHER" id="PTHR11706">
    <property type="entry name" value="SOLUTE CARRIER PROTEIN FAMILY 11 MEMBER"/>
    <property type="match status" value="1"/>
</dbReference>
<evidence type="ECO:0000256" key="3">
    <source>
        <dbReference type="ARBA" id="ARBA00022692"/>
    </source>
</evidence>
<dbReference type="GO" id="GO:0005384">
    <property type="term" value="F:manganese ion transmembrane transporter activity"/>
    <property type="evidence" value="ECO:0007669"/>
    <property type="project" value="TreeGrafter"/>
</dbReference>
<reference evidence="8 9" key="1">
    <citation type="submission" date="2018-03" db="EMBL/GenBank/DDBJ databases">
        <title>Genomic Encyclopedia of Archaeal and Bacterial Type Strains, Phase II (KMG-II): from individual species to whole genera.</title>
        <authorList>
            <person name="Goeker M."/>
        </authorList>
    </citation>
    <scope>NUCLEOTIDE SEQUENCE [LARGE SCALE GENOMIC DNA]</scope>
    <source>
        <strain evidence="8 9">DSM 45312</strain>
    </source>
</reference>
<feature type="transmembrane region" description="Helical" evidence="7">
    <location>
        <begin position="219"/>
        <end position="237"/>
    </location>
</feature>
<accession>A0A2P8DG05</accession>
<evidence type="ECO:0000256" key="6">
    <source>
        <dbReference type="SAM" id="MobiDB-lite"/>
    </source>
</evidence>
<dbReference type="PANTHER" id="PTHR11706:SF33">
    <property type="entry name" value="NATURAL RESISTANCE-ASSOCIATED MACROPHAGE PROTEIN 2"/>
    <property type="match status" value="1"/>
</dbReference>
<comment type="subcellular location">
    <subcellularLocation>
        <location evidence="1">Membrane</location>
        <topology evidence="1">Multi-pass membrane protein</topology>
    </subcellularLocation>
</comment>
<dbReference type="EMBL" id="PYGA01000012">
    <property type="protein sequence ID" value="PSK96136.1"/>
    <property type="molecule type" value="Genomic_DNA"/>
</dbReference>
<feature type="transmembrane region" description="Helical" evidence="7">
    <location>
        <begin position="345"/>
        <end position="365"/>
    </location>
</feature>
<feature type="transmembrane region" description="Helical" evidence="7">
    <location>
        <begin position="299"/>
        <end position="320"/>
    </location>
</feature>
<keyword evidence="3 7" id="KW-0812">Transmembrane</keyword>
<proteinExistence type="predicted"/>
<feature type="compositionally biased region" description="Basic and acidic residues" evidence="6">
    <location>
        <begin position="26"/>
        <end position="39"/>
    </location>
</feature>
<keyword evidence="9" id="KW-1185">Reference proteome</keyword>
<keyword evidence="4 7" id="KW-1133">Transmembrane helix</keyword>
<dbReference type="Pfam" id="PF01566">
    <property type="entry name" value="Nramp"/>
    <property type="match status" value="1"/>
</dbReference>
<evidence type="ECO:0000256" key="4">
    <source>
        <dbReference type="ARBA" id="ARBA00022989"/>
    </source>
</evidence>